<dbReference type="CDD" id="cd01949">
    <property type="entry name" value="GGDEF"/>
    <property type="match status" value="1"/>
</dbReference>
<feature type="transmembrane region" description="Helical" evidence="3">
    <location>
        <begin position="16"/>
        <end position="34"/>
    </location>
</feature>
<dbReference type="PANTHER" id="PTHR45138:SF9">
    <property type="entry name" value="DIGUANYLATE CYCLASE DGCM-RELATED"/>
    <property type="match status" value="1"/>
</dbReference>
<evidence type="ECO:0000256" key="1">
    <source>
        <dbReference type="ARBA" id="ARBA00012528"/>
    </source>
</evidence>
<dbReference type="OrthoDB" id="9812260at2"/>
<reference evidence="5 6" key="1">
    <citation type="submission" date="2017-04" db="EMBL/GenBank/DDBJ databases">
        <authorList>
            <person name="Afonso C.L."/>
            <person name="Miller P.J."/>
            <person name="Scott M.A."/>
            <person name="Spackman E."/>
            <person name="Goraichik I."/>
            <person name="Dimitrov K.M."/>
            <person name="Suarez D.L."/>
            <person name="Swayne D.E."/>
        </authorList>
    </citation>
    <scope>NUCLEOTIDE SEQUENCE [LARGE SCALE GENOMIC DNA]</scope>
    <source>
        <strain evidence="5 6">B5P</strain>
    </source>
</reference>
<keyword evidence="3" id="KW-0472">Membrane</keyword>
<dbReference type="NCBIfam" id="TIGR00254">
    <property type="entry name" value="GGDEF"/>
    <property type="match status" value="1"/>
</dbReference>
<dbReference type="GO" id="GO:0005886">
    <property type="term" value="C:plasma membrane"/>
    <property type="evidence" value="ECO:0007669"/>
    <property type="project" value="TreeGrafter"/>
</dbReference>
<dbReference type="FunFam" id="3.30.70.270:FF:000001">
    <property type="entry name" value="Diguanylate cyclase domain protein"/>
    <property type="match status" value="1"/>
</dbReference>
<feature type="transmembrane region" description="Helical" evidence="3">
    <location>
        <begin position="54"/>
        <end position="72"/>
    </location>
</feature>
<comment type="catalytic activity">
    <reaction evidence="2">
        <text>2 GTP = 3',3'-c-di-GMP + 2 diphosphate</text>
        <dbReference type="Rhea" id="RHEA:24898"/>
        <dbReference type="ChEBI" id="CHEBI:33019"/>
        <dbReference type="ChEBI" id="CHEBI:37565"/>
        <dbReference type="ChEBI" id="CHEBI:58805"/>
        <dbReference type="EC" id="2.7.7.65"/>
    </reaction>
</comment>
<dbReference type="InterPro" id="IPR050469">
    <property type="entry name" value="Diguanylate_Cyclase"/>
</dbReference>
<dbReference type="Pfam" id="PF00990">
    <property type="entry name" value="GGDEF"/>
    <property type="match status" value="1"/>
</dbReference>
<dbReference type="SUPFAM" id="SSF55073">
    <property type="entry name" value="Nucleotide cyclase"/>
    <property type="match status" value="1"/>
</dbReference>
<dbReference type="Gene3D" id="3.30.70.270">
    <property type="match status" value="1"/>
</dbReference>
<sequence>MRFDRLDLSARGKARVYLGTIVGTLFCIAAAFAIDSYSFETGTWQLGEKPLNNFLIPFVLAPPIFYFLLSKLRELSIAHHELMNVAATDPLTSCLNRRAFTALVDGYLERVEKQQDLGSGAFLVVDVDHFKAVNDNYGHELGDEALKLIAVTIKSSVREIDLVGRLGGEEFGVFLPSLDPARTAIVADRIRAAVSSVPFTPHGRPHRLSISIGGTTFDSRATFADLYRQADERLYAAKNAGRDRVDITPYGPGVAA</sequence>
<proteinExistence type="predicted"/>
<dbReference type="GO" id="GO:0043709">
    <property type="term" value="P:cell adhesion involved in single-species biofilm formation"/>
    <property type="evidence" value="ECO:0007669"/>
    <property type="project" value="TreeGrafter"/>
</dbReference>
<dbReference type="SMART" id="SM00267">
    <property type="entry name" value="GGDEF"/>
    <property type="match status" value="1"/>
</dbReference>
<dbReference type="Proteomes" id="UP000193083">
    <property type="component" value="Unassembled WGS sequence"/>
</dbReference>
<dbReference type="InterPro" id="IPR029787">
    <property type="entry name" value="Nucleotide_cyclase"/>
</dbReference>
<dbReference type="RefSeq" id="WP_085463971.1">
    <property type="nucleotide sequence ID" value="NZ_FXBL01000004.1"/>
</dbReference>
<dbReference type="GO" id="GO:1902201">
    <property type="term" value="P:negative regulation of bacterial-type flagellum-dependent cell motility"/>
    <property type="evidence" value="ECO:0007669"/>
    <property type="project" value="TreeGrafter"/>
</dbReference>
<dbReference type="EMBL" id="FXBL01000004">
    <property type="protein sequence ID" value="SMH37668.1"/>
    <property type="molecule type" value="Genomic_DNA"/>
</dbReference>
<evidence type="ECO:0000259" key="4">
    <source>
        <dbReference type="PROSITE" id="PS50887"/>
    </source>
</evidence>
<dbReference type="EC" id="2.7.7.65" evidence="1"/>
<gene>
    <name evidence="5" type="ORF">SAMN02982922_1937</name>
</gene>
<name>A0A1X7NIQ4_9HYPH</name>
<keyword evidence="3" id="KW-0812">Transmembrane</keyword>
<evidence type="ECO:0000256" key="3">
    <source>
        <dbReference type="SAM" id="Phobius"/>
    </source>
</evidence>
<accession>A0A1X7NIQ4</accession>
<dbReference type="PANTHER" id="PTHR45138">
    <property type="entry name" value="REGULATORY COMPONENTS OF SENSORY TRANSDUCTION SYSTEM"/>
    <property type="match status" value="1"/>
</dbReference>
<keyword evidence="6" id="KW-1185">Reference proteome</keyword>
<organism evidence="5 6">
    <name type="scientific">Mesorhizobium australicum</name>
    <dbReference type="NCBI Taxonomy" id="536018"/>
    <lineage>
        <taxon>Bacteria</taxon>
        <taxon>Pseudomonadati</taxon>
        <taxon>Pseudomonadota</taxon>
        <taxon>Alphaproteobacteria</taxon>
        <taxon>Hyphomicrobiales</taxon>
        <taxon>Phyllobacteriaceae</taxon>
        <taxon>Mesorhizobium</taxon>
    </lineage>
</organism>
<dbReference type="InterPro" id="IPR043128">
    <property type="entry name" value="Rev_trsase/Diguanyl_cyclase"/>
</dbReference>
<evidence type="ECO:0000256" key="2">
    <source>
        <dbReference type="ARBA" id="ARBA00034247"/>
    </source>
</evidence>
<feature type="domain" description="GGDEF" evidence="4">
    <location>
        <begin position="118"/>
        <end position="250"/>
    </location>
</feature>
<dbReference type="AlphaFoldDB" id="A0A1X7NIQ4"/>
<keyword evidence="3" id="KW-1133">Transmembrane helix</keyword>
<dbReference type="InterPro" id="IPR000160">
    <property type="entry name" value="GGDEF_dom"/>
</dbReference>
<dbReference type="PROSITE" id="PS50887">
    <property type="entry name" value="GGDEF"/>
    <property type="match status" value="1"/>
</dbReference>
<evidence type="ECO:0000313" key="6">
    <source>
        <dbReference type="Proteomes" id="UP000193083"/>
    </source>
</evidence>
<dbReference type="GO" id="GO:0052621">
    <property type="term" value="F:diguanylate cyclase activity"/>
    <property type="evidence" value="ECO:0007669"/>
    <property type="project" value="UniProtKB-EC"/>
</dbReference>
<protein>
    <recommendedName>
        <fullName evidence="1">diguanylate cyclase</fullName>
        <ecNumber evidence="1">2.7.7.65</ecNumber>
    </recommendedName>
</protein>
<evidence type="ECO:0000313" key="5">
    <source>
        <dbReference type="EMBL" id="SMH37668.1"/>
    </source>
</evidence>